<dbReference type="EC" id="2.3.2.27" evidence="3"/>
<dbReference type="UniPathway" id="UPA00143"/>
<dbReference type="PANTHER" id="PTHR46913">
    <property type="entry name" value="RING-H2 FINGER PROTEIN ATL16"/>
    <property type="match status" value="1"/>
</dbReference>
<dbReference type="Gene3D" id="3.30.40.10">
    <property type="entry name" value="Zinc/RING finger domain, C3HC4 (zinc finger)"/>
    <property type="match status" value="1"/>
</dbReference>
<accession>A0A6A3A9J7</accession>
<evidence type="ECO:0000256" key="7">
    <source>
        <dbReference type="ARBA" id="ARBA00022786"/>
    </source>
</evidence>
<dbReference type="EMBL" id="VEPZ02001024">
    <property type="protein sequence ID" value="KAE8701141.1"/>
    <property type="molecule type" value="Genomic_DNA"/>
</dbReference>
<evidence type="ECO:0000256" key="6">
    <source>
        <dbReference type="ARBA" id="ARBA00022771"/>
    </source>
</evidence>
<evidence type="ECO:0000259" key="10">
    <source>
        <dbReference type="PROSITE" id="PS50089"/>
    </source>
</evidence>
<dbReference type="Proteomes" id="UP000436088">
    <property type="component" value="Unassembled WGS sequence"/>
</dbReference>
<dbReference type="InterPro" id="IPR013083">
    <property type="entry name" value="Znf_RING/FYVE/PHD"/>
</dbReference>
<gene>
    <name evidence="11" type="ORF">F3Y22_tig00110548pilonHSYRG00340</name>
</gene>
<dbReference type="GO" id="GO:0008270">
    <property type="term" value="F:zinc ion binding"/>
    <property type="evidence" value="ECO:0007669"/>
    <property type="project" value="UniProtKB-KW"/>
</dbReference>
<evidence type="ECO:0000313" key="12">
    <source>
        <dbReference type="Proteomes" id="UP000436088"/>
    </source>
</evidence>
<dbReference type="AlphaFoldDB" id="A0A6A3A9J7"/>
<keyword evidence="7" id="KW-0833">Ubl conjugation pathway</keyword>
<dbReference type="SMART" id="SM00184">
    <property type="entry name" value="RING"/>
    <property type="match status" value="1"/>
</dbReference>
<dbReference type="SUPFAM" id="SSF57850">
    <property type="entry name" value="RING/U-box"/>
    <property type="match status" value="1"/>
</dbReference>
<dbReference type="GO" id="GO:0061630">
    <property type="term" value="F:ubiquitin protein ligase activity"/>
    <property type="evidence" value="ECO:0007669"/>
    <property type="project" value="UniProtKB-EC"/>
</dbReference>
<comment type="pathway">
    <text evidence="2">Protein modification; protein ubiquitination.</text>
</comment>
<evidence type="ECO:0000256" key="8">
    <source>
        <dbReference type="ARBA" id="ARBA00022833"/>
    </source>
</evidence>
<proteinExistence type="predicted"/>
<keyword evidence="4" id="KW-0808">Transferase</keyword>
<feature type="domain" description="RING-type" evidence="10">
    <location>
        <begin position="139"/>
        <end position="207"/>
    </location>
</feature>
<dbReference type="GO" id="GO:0016567">
    <property type="term" value="P:protein ubiquitination"/>
    <property type="evidence" value="ECO:0007669"/>
    <property type="project" value="UniProtKB-UniPathway"/>
</dbReference>
<dbReference type="Pfam" id="PF17123">
    <property type="entry name" value="zf-RING_11"/>
    <property type="match status" value="1"/>
</dbReference>
<dbReference type="InterPro" id="IPR001841">
    <property type="entry name" value="Znf_RING"/>
</dbReference>
<sequence>MGIMTVQGQNQQKIPPLYPLAPKNQATFLNHKEEKENQGPSCNSIELATSDVKAELSADVSTPIPGMSDAVKGKFPLDATERQPSSTVVASATSAATSTADNLNPIWYINKIGLKQSVIDSIAVFRYKKDEGLIEGTECSVCLNEFREDENLRLLPKCSHGFHLTCTDTCTLEPNSIGSSSSNETLVENNIGEDRTNEESRTCPIEDVIQARRSLSLDLTCALDIACETTAEHKHCGSLDTELEQLNYWKGKIGVKRSTGSSSI</sequence>
<protein>
    <recommendedName>
        <fullName evidence="3">RING-type E3 ubiquitin transferase</fullName>
        <ecNumber evidence="3">2.3.2.27</ecNumber>
    </recommendedName>
</protein>
<reference evidence="11" key="1">
    <citation type="submission" date="2019-09" db="EMBL/GenBank/DDBJ databases">
        <title>Draft genome information of white flower Hibiscus syriacus.</title>
        <authorList>
            <person name="Kim Y.-M."/>
        </authorList>
    </citation>
    <scope>NUCLEOTIDE SEQUENCE [LARGE SCALE GENOMIC DNA]</scope>
    <source>
        <strain evidence="11">YM2019G1</strain>
    </source>
</reference>
<organism evidence="11 12">
    <name type="scientific">Hibiscus syriacus</name>
    <name type="common">Rose of Sharon</name>
    <dbReference type="NCBI Taxonomy" id="106335"/>
    <lineage>
        <taxon>Eukaryota</taxon>
        <taxon>Viridiplantae</taxon>
        <taxon>Streptophyta</taxon>
        <taxon>Embryophyta</taxon>
        <taxon>Tracheophyta</taxon>
        <taxon>Spermatophyta</taxon>
        <taxon>Magnoliopsida</taxon>
        <taxon>eudicotyledons</taxon>
        <taxon>Gunneridae</taxon>
        <taxon>Pentapetalae</taxon>
        <taxon>rosids</taxon>
        <taxon>malvids</taxon>
        <taxon>Malvales</taxon>
        <taxon>Malvaceae</taxon>
        <taxon>Malvoideae</taxon>
        <taxon>Hibiscus</taxon>
    </lineage>
</organism>
<keyword evidence="8" id="KW-0862">Zinc</keyword>
<evidence type="ECO:0000256" key="5">
    <source>
        <dbReference type="ARBA" id="ARBA00022723"/>
    </source>
</evidence>
<evidence type="ECO:0000256" key="3">
    <source>
        <dbReference type="ARBA" id="ARBA00012483"/>
    </source>
</evidence>
<evidence type="ECO:0000313" key="11">
    <source>
        <dbReference type="EMBL" id="KAE8701141.1"/>
    </source>
</evidence>
<evidence type="ECO:0000256" key="4">
    <source>
        <dbReference type="ARBA" id="ARBA00022679"/>
    </source>
</evidence>
<keyword evidence="12" id="KW-1185">Reference proteome</keyword>
<dbReference type="InterPro" id="IPR044600">
    <property type="entry name" value="ATL1/ATL16-like"/>
</dbReference>
<comment type="catalytic activity">
    <reaction evidence="1">
        <text>S-ubiquitinyl-[E2 ubiquitin-conjugating enzyme]-L-cysteine + [acceptor protein]-L-lysine = [E2 ubiquitin-conjugating enzyme]-L-cysteine + N(6)-ubiquitinyl-[acceptor protein]-L-lysine.</text>
        <dbReference type="EC" id="2.3.2.27"/>
    </reaction>
</comment>
<evidence type="ECO:0000256" key="9">
    <source>
        <dbReference type="PROSITE-ProRule" id="PRU00175"/>
    </source>
</evidence>
<comment type="caution">
    <text evidence="11">The sequence shown here is derived from an EMBL/GenBank/DDBJ whole genome shotgun (WGS) entry which is preliminary data.</text>
</comment>
<dbReference type="PANTHER" id="PTHR46913:SF19">
    <property type="entry name" value="RING-TYPE E3 UBIQUITIN TRANSFERASE"/>
    <property type="match status" value="1"/>
</dbReference>
<evidence type="ECO:0000256" key="2">
    <source>
        <dbReference type="ARBA" id="ARBA00004906"/>
    </source>
</evidence>
<evidence type="ECO:0000256" key="1">
    <source>
        <dbReference type="ARBA" id="ARBA00000900"/>
    </source>
</evidence>
<keyword evidence="5" id="KW-0479">Metal-binding</keyword>
<keyword evidence="6 9" id="KW-0863">Zinc-finger</keyword>
<dbReference type="PROSITE" id="PS50089">
    <property type="entry name" value="ZF_RING_2"/>
    <property type="match status" value="1"/>
</dbReference>
<name>A0A6A3A9J7_HIBSY</name>